<reference evidence="1 2" key="1">
    <citation type="submission" date="2020-06" db="EMBL/GenBank/DDBJ databases">
        <authorList>
            <person name="Li R."/>
            <person name="Bekaert M."/>
        </authorList>
    </citation>
    <scope>NUCLEOTIDE SEQUENCE [LARGE SCALE GENOMIC DNA]</scope>
    <source>
        <strain evidence="2">wild</strain>
    </source>
</reference>
<keyword evidence="2" id="KW-1185">Reference proteome</keyword>
<gene>
    <name evidence="1" type="ORF">MCOR_54500</name>
</gene>
<dbReference type="OrthoDB" id="6044162at2759"/>
<evidence type="ECO:0000313" key="2">
    <source>
        <dbReference type="Proteomes" id="UP000507470"/>
    </source>
</evidence>
<dbReference type="Proteomes" id="UP000507470">
    <property type="component" value="Unassembled WGS sequence"/>
</dbReference>
<dbReference type="EMBL" id="CACVKT020009597">
    <property type="protein sequence ID" value="CAC5422450.1"/>
    <property type="molecule type" value="Genomic_DNA"/>
</dbReference>
<protein>
    <submittedName>
        <fullName evidence="1">Uncharacterized protein</fullName>
    </submittedName>
</protein>
<dbReference type="AlphaFoldDB" id="A0A6J8EPQ9"/>
<proteinExistence type="predicted"/>
<organism evidence="1 2">
    <name type="scientific">Mytilus coruscus</name>
    <name type="common">Sea mussel</name>
    <dbReference type="NCBI Taxonomy" id="42192"/>
    <lineage>
        <taxon>Eukaryota</taxon>
        <taxon>Metazoa</taxon>
        <taxon>Spiralia</taxon>
        <taxon>Lophotrochozoa</taxon>
        <taxon>Mollusca</taxon>
        <taxon>Bivalvia</taxon>
        <taxon>Autobranchia</taxon>
        <taxon>Pteriomorphia</taxon>
        <taxon>Mytilida</taxon>
        <taxon>Mytiloidea</taxon>
        <taxon>Mytilidae</taxon>
        <taxon>Mytilinae</taxon>
        <taxon>Mytilus</taxon>
    </lineage>
</organism>
<name>A0A6J8EPQ9_MYTCO</name>
<evidence type="ECO:0000313" key="1">
    <source>
        <dbReference type="EMBL" id="CAC5422450.1"/>
    </source>
</evidence>
<sequence length="203" mass="23376">MPSPQLTDQTVTGEEVLSPTTCIQSTYAQQENRQKMFFSTSNLSTQLADHSVPQNDDVLPTTWHGNEGCKPIKHDNYVMHWREFQEKYIIVYDCSMIGCTIQSAEESRILKHQMICHKQLDKNNTLSSHVEPNMFYRASGDATFRKFVRVNIAAREAARKERKQYIIDHSVDFHVQPNNSLAVSRGQYADFDFNNNSAKVITR</sequence>
<accession>A0A6J8EPQ9</accession>